<proteinExistence type="predicted"/>
<feature type="domain" description="PKD" evidence="2">
    <location>
        <begin position="245"/>
        <end position="287"/>
    </location>
</feature>
<protein>
    <recommendedName>
        <fullName evidence="2">PKD domain-containing protein</fullName>
    </recommendedName>
</protein>
<dbReference type="EMBL" id="MFLN01000040">
    <property type="protein sequence ID" value="OGG66670.1"/>
    <property type="molecule type" value="Genomic_DNA"/>
</dbReference>
<dbReference type="Pfam" id="PF00801">
    <property type="entry name" value="PKD"/>
    <property type="match status" value="1"/>
</dbReference>
<dbReference type="InterPro" id="IPR002477">
    <property type="entry name" value="Peptidoglycan-bd-like"/>
</dbReference>
<evidence type="ECO:0000256" key="1">
    <source>
        <dbReference type="SAM" id="SignalP"/>
    </source>
</evidence>
<reference evidence="3 4" key="1">
    <citation type="journal article" date="2016" name="Nat. Commun.">
        <title>Thousands of microbial genomes shed light on interconnected biogeochemical processes in an aquifer system.</title>
        <authorList>
            <person name="Anantharaman K."/>
            <person name="Brown C.T."/>
            <person name="Hug L.A."/>
            <person name="Sharon I."/>
            <person name="Castelle C.J."/>
            <person name="Probst A.J."/>
            <person name="Thomas B.C."/>
            <person name="Singh A."/>
            <person name="Wilkins M.J."/>
            <person name="Karaoz U."/>
            <person name="Brodie E.L."/>
            <person name="Williams K.H."/>
            <person name="Hubbard S.S."/>
            <person name="Banfield J.F."/>
        </authorList>
    </citation>
    <scope>NUCLEOTIDE SEQUENCE [LARGE SCALE GENOMIC DNA]</scope>
</reference>
<dbReference type="Proteomes" id="UP000178572">
    <property type="component" value="Unassembled WGS sequence"/>
</dbReference>
<gene>
    <name evidence="3" type="ORF">A3C21_03215</name>
</gene>
<sequence length="322" mass="32698">MLTTIRTRLVLGALLALFLPLAAGAQVSDPIQQEINALLAEIAALQQQLATLSITPAPAPTPVPSPAPAAPRVRCPSLYRDLSLGASGADIVALQSFLADEGFFHANATGFFGPITEASVQAWQSAQGVVRSGAPATTGWGVAGPRTRAAILNRCVVSANQPAPVPVSTTPTSCPLAPPPTTACSAGWQAITDGYGCTTSYKCSIPLSQPTPVPMPSTGAFSASPLSGPAPLSVRFTTLVSGIEYSIQFGDGAESPVLIPSCTSAGIECKPGATHTYASPGTYTARLLYAPKCPAGLACPAVWQELGQVTITVGGSTSGTVQ</sequence>
<dbReference type="SUPFAM" id="SSF49299">
    <property type="entry name" value="PKD domain"/>
    <property type="match status" value="1"/>
</dbReference>
<dbReference type="Gene3D" id="1.10.101.10">
    <property type="entry name" value="PGBD-like superfamily/PGBD"/>
    <property type="match status" value="1"/>
</dbReference>
<dbReference type="SUPFAM" id="SSF47090">
    <property type="entry name" value="PGBD-like"/>
    <property type="match status" value="1"/>
</dbReference>
<comment type="caution">
    <text evidence="3">The sequence shown here is derived from an EMBL/GenBank/DDBJ whole genome shotgun (WGS) entry which is preliminary data.</text>
</comment>
<dbReference type="STRING" id="1798500.A3C21_03215"/>
<feature type="chain" id="PRO_5009524016" description="PKD domain-containing protein" evidence="1">
    <location>
        <begin position="26"/>
        <end position="322"/>
    </location>
</feature>
<evidence type="ECO:0000313" key="3">
    <source>
        <dbReference type="EMBL" id="OGG66670.1"/>
    </source>
</evidence>
<dbReference type="Gene3D" id="2.60.40.10">
    <property type="entry name" value="Immunoglobulins"/>
    <property type="match status" value="1"/>
</dbReference>
<name>A0A1F6DZE5_9BACT</name>
<dbReference type="InterPro" id="IPR036365">
    <property type="entry name" value="PGBD-like_sf"/>
</dbReference>
<keyword evidence="1" id="KW-0732">Signal</keyword>
<dbReference type="InterPro" id="IPR013783">
    <property type="entry name" value="Ig-like_fold"/>
</dbReference>
<evidence type="ECO:0000313" key="4">
    <source>
        <dbReference type="Proteomes" id="UP000178572"/>
    </source>
</evidence>
<organism evidence="3 4">
    <name type="scientific">Candidatus Kaiserbacteria bacterium RIFCSPHIGHO2_02_FULL_59_21</name>
    <dbReference type="NCBI Taxonomy" id="1798500"/>
    <lineage>
        <taxon>Bacteria</taxon>
        <taxon>Candidatus Kaiseribacteriota</taxon>
    </lineage>
</organism>
<dbReference type="InterPro" id="IPR000601">
    <property type="entry name" value="PKD_dom"/>
</dbReference>
<dbReference type="Pfam" id="PF01471">
    <property type="entry name" value="PG_binding_1"/>
    <property type="match status" value="1"/>
</dbReference>
<feature type="signal peptide" evidence="1">
    <location>
        <begin position="1"/>
        <end position="25"/>
    </location>
</feature>
<dbReference type="InterPro" id="IPR035986">
    <property type="entry name" value="PKD_dom_sf"/>
</dbReference>
<dbReference type="PROSITE" id="PS50093">
    <property type="entry name" value="PKD"/>
    <property type="match status" value="1"/>
</dbReference>
<dbReference type="AlphaFoldDB" id="A0A1F6DZE5"/>
<evidence type="ECO:0000259" key="2">
    <source>
        <dbReference type="PROSITE" id="PS50093"/>
    </source>
</evidence>
<dbReference type="CDD" id="cd00146">
    <property type="entry name" value="PKD"/>
    <property type="match status" value="1"/>
</dbReference>
<accession>A0A1F6DZE5</accession>
<dbReference type="InterPro" id="IPR036366">
    <property type="entry name" value="PGBDSf"/>
</dbReference>